<feature type="compositionally biased region" description="Basic and acidic residues" evidence="2">
    <location>
        <begin position="763"/>
        <end position="775"/>
    </location>
</feature>
<accession>A0ABM0M3T9</accession>
<feature type="region of interest" description="Disordered" evidence="2">
    <location>
        <begin position="720"/>
        <end position="743"/>
    </location>
</feature>
<dbReference type="RefSeq" id="XP_006814680.1">
    <property type="nucleotide sequence ID" value="XM_006814617.1"/>
</dbReference>
<keyword evidence="1" id="KW-0175">Coiled coil</keyword>
<feature type="coiled-coil region" evidence="1">
    <location>
        <begin position="487"/>
        <end position="517"/>
    </location>
</feature>
<dbReference type="Pfam" id="PF15450">
    <property type="entry name" value="CCDC154"/>
    <property type="match status" value="1"/>
</dbReference>
<proteinExistence type="predicted"/>
<feature type="coiled-coil region" evidence="1">
    <location>
        <begin position="661"/>
        <end position="714"/>
    </location>
</feature>
<dbReference type="GeneID" id="100370844"/>
<feature type="compositionally biased region" description="Pro residues" evidence="2">
    <location>
        <begin position="891"/>
        <end position="900"/>
    </location>
</feature>
<feature type="compositionally biased region" description="Basic and acidic residues" evidence="2">
    <location>
        <begin position="810"/>
        <end position="821"/>
    </location>
</feature>
<protein>
    <submittedName>
        <fullName evidence="4">Coiled-coil domain-containing protein 154-like</fullName>
    </submittedName>
</protein>
<dbReference type="Proteomes" id="UP000694865">
    <property type="component" value="Unplaced"/>
</dbReference>
<feature type="coiled-coil region" evidence="1">
    <location>
        <begin position="229"/>
        <end position="302"/>
    </location>
</feature>
<name>A0ABM0M3T9_SACKO</name>
<evidence type="ECO:0000256" key="2">
    <source>
        <dbReference type="SAM" id="MobiDB-lite"/>
    </source>
</evidence>
<evidence type="ECO:0000313" key="3">
    <source>
        <dbReference type="Proteomes" id="UP000694865"/>
    </source>
</evidence>
<feature type="coiled-coil region" evidence="1">
    <location>
        <begin position="335"/>
        <end position="442"/>
    </location>
</feature>
<feature type="compositionally biased region" description="Basic and acidic residues" evidence="2">
    <location>
        <begin position="828"/>
        <end position="848"/>
    </location>
</feature>
<dbReference type="PANTHER" id="PTHR35153">
    <property type="entry name" value="COILED-COIL DOMAIN-CONTAINING PROTEIN 154"/>
    <property type="match status" value="1"/>
</dbReference>
<dbReference type="PANTHER" id="PTHR35153:SF1">
    <property type="entry name" value="COILED-COIL DOMAIN-CONTAINING PROTEIN 154"/>
    <property type="match status" value="1"/>
</dbReference>
<reference evidence="4" key="1">
    <citation type="submission" date="2025-08" db="UniProtKB">
        <authorList>
            <consortium name="RefSeq"/>
        </authorList>
    </citation>
    <scope>IDENTIFICATION</scope>
    <source>
        <tissue evidence="4">Testes</tissue>
    </source>
</reference>
<organism evidence="3 4">
    <name type="scientific">Saccoglossus kowalevskii</name>
    <name type="common">Acorn worm</name>
    <dbReference type="NCBI Taxonomy" id="10224"/>
    <lineage>
        <taxon>Eukaryota</taxon>
        <taxon>Metazoa</taxon>
        <taxon>Hemichordata</taxon>
        <taxon>Enteropneusta</taxon>
        <taxon>Harrimaniidae</taxon>
        <taxon>Saccoglossus</taxon>
    </lineage>
</organism>
<gene>
    <name evidence="4" type="primary">LOC100370844</name>
</gene>
<feature type="region of interest" description="Disordered" evidence="2">
    <location>
        <begin position="763"/>
        <end position="782"/>
    </location>
</feature>
<feature type="region of interest" description="Disordered" evidence="2">
    <location>
        <begin position="810"/>
        <end position="900"/>
    </location>
</feature>
<dbReference type="InterPro" id="IPR029512">
    <property type="entry name" value="CCDC154"/>
</dbReference>
<evidence type="ECO:0000313" key="4">
    <source>
        <dbReference type="RefSeq" id="XP_006814680.1"/>
    </source>
</evidence>
<sequence>MKNRENSDEICRKNLTNDELIGKKYTLMSANKPTNEKSRFLARDTPDLSARGVLPRYEIHRMDHDIKIVDMDYRPFSNRLAAPLPNIGSSSPAPPGFDNQLVPFSGRKSQLSSIQDYSEGTRMNQLEQRLSISERSNRALLEEVVRLQGELKQSHRKTEETLAAERQARQHLAENLRSSNDLIGQLGARLKRAEEKVQDERAAVGALVNHTKQVEQAVLGSQQEILSRRDQQYAKIADLRNDLDEANRMRDQLERATTTMVDEVRTLKSKVDTQQMEFNSIMHELKERSKRLEEDNRQAIVEARKHVDDRNFTEQEVSQLRLLMSSRLGEVRDALLDVRNRMTSEEAERRQNENQIHMRMNDMQAQVHEQARKRDEAMHALDQIQREREHATDNERVKMQGKIAEIAEEVSKKILQKEIKLREEAQQKFANVEKMLHAEQSARITHEQAMREENEKRWSALQKLTEDEVLNVREGHKLTSHKQTDGLIKVNDAIEMLEKQQSETKKQLEQVMKAEIKSRQLQDRHIEDKIEDVQEKLGVAIATLQQAIGGINEQVNEVSYSAQDKMKSLLDDQNQSGLRGLADLDARVMALNTKVQKQEELLDMKVAEALRTMEALKDERGVKRQTDTQSESLEDINDWRDSTDKILKELKEKMDDVGPEISDMNRTNEKVQEDMKGLVEQENKERTRDVQMVRHDLDTKHKQLRAEIAKLETQITNGGGTAAAPIPVSQKEKLSQGKKGKLDEETAERMELMEEDIKKINQRVDDLKEESDKTNESVQTVRSHLNVKIQNETKQTRKNIADLRILHEGLKKRVDDMDAGRSKISSPKPRDETPPPKEDSPPPKDDSPPPKNDSPPPKEDTPPPKKDTPPPKEDTPPPKEDSPPPKKDSPPPKADSPAPK</sequence>
<feature type="compositionally biased region" description="Basic and acidic residues" evidence="2">
    <location>
        <begin position="856"/>
        <end position="890"/>
    </location>
</feature>
<evidence type="ECO:0000256" key="1">
    <source>
        <dbReference type="SAM" id="Coils"/>
    </source>
</evidence>
<keyword evidence="3" id="KW-1185">Reference proteome</keyword>
<feature type="coiled-coil region" evidence="1">
    <location>
        <begin position="581"/>
        <end position="619"/>
    </location>
</feature>
<feature type="compositionally biased region" description="Basic and acidic residues" evidence="2">
    <location>
        <begin position="730"/>
        <end position="743"/>
    </location>
</feature>
<feature type="coiled-coil region" evidence="1">
    <location>
        <begin position="123"/>
        <end position="203"/>
    </location>
</feature>